<proteinExistence type="predicted"/>
<reference evidence="1" key="1">
    <citation type="submission" date="2019-03" db="EMBL/GenBank/DDBJ databases">
        <title>Single cell metagenomics reveals metabolic interactions within the superorganism composed of flagellate Streblomastix strix and complex community of Bacteroidetes bacteria on its surface.</title>
        <authorList>
            <person name="Treitli S.C."/>
            <person name="Kolisko M."/>
            <person name="Husnik F."/>
            <person name="Keeling P."/>
            <person name="Hampl V."/>
        </authorList>
    </citation>
    <scope>NUCLEOTIDE SEQUENCE</scope>
    <source>
        <strain evidence="1">STM</strain>
    </source>
</reference>
<sequence>MLYGKFSPLEEEVKFGSSEVGFGKVYTYLYGIKDKVCCKYRKNKSLIYM</sequence>
<dbReference type="AlphaFoldDB" id="A0A5J4QXH8"/>
<accession>A0A5J4QXH8</accession>
<gene>
    <name evidence="1" type="ORF">EZS27_025062</name>
</gene>
<protein>
    <submittedName>
        <fullName evidence="1">Uncharacterized protein</fullName>
    </submittedName>
</protein>
<organism evidence="1">
    <name type="scientific">termite gut metagenome</name>
    <dbReference type="NCBI Taxonomy" id="433724"/>
    <lineage>
        <taxon>unclassified sequences</taxon>
        <taxon>metagenomes</taxon>
        <taxon>organismal metagenomes</taxon>
    </lineage>
</organism>
<dbReference type="EMBL" id="SNRY01002298">
    <property type="protein sequence ID" value="KAA6325764.1"/>
    <property type="molecule type" value="Genomic_DNA"/>
</dbReference>
<name>A0A5J4QXH8_9ZZZZ</name>
<evidence type="ECO:0000313" key="1">
    <source>
        <dbReference type="EMBL" id="KAA6325764.1"/>
    </source>
</evidence>
<comment type="caution">
    <text evidence="1">The sequence shown here is derived from an EMBL/GenBank/DDBJ whole genome shotgun (WGS) entry which is preliminary data.</text>
</comment>